<gene>
    <name evidence="2" type="ORF">E5342_08880</name>
    <name evidence="3" type="ORF">P2T59_08765</name>
</gene>
<reference evidence="3" key="2">
    <citation type="submission" date="2023-03" db="EMBL/GenBank/DDBJ databases">
        <title>Parabacteroides distasonis, a bacteria resistant against UC.</title>
        <authorList>
            <person name="Dai W."/>
        </authorList>
    </citation>
    <scope>NUCLEOTIDE SEQUENCE</scope>
    <source>
        <strain evidence="3">F1-28</strain>
    </source>
</reference>
<feature type="transmembrane region" description="Helical" evidence="1">
    <location>
        <begin position="20"/>
        <end position="37"/>
    </location>
</feature>
<dbReference type="Proteomes" id="UP001221009">
    <property type="component" value="Chromosome"/>
</dbReference>
<evidence type="ECO:0000313" key="4">
    <source>
        <dbReference type="Proteomes" id="UP000310032"/>
    </source>
</evidence>
<evidence type="ECO:0000256" key="1">
    <source>
        <dbReference type="SAM" id="Phobius"/>
    </source>
</evidence>
<evidence type="ECO:0000313" key="3">
    <source>
        <dbReference type="EMBL" id="WET66064.1"/>
    </source>
</evidence>
<keyword evidence="1" id="KW-0472">Membrane</keyword>
<proteinExistence type="predicted"/>
<dbReference type="EMBL" id="CP120353">
    <property type="protein sequence ID" value="WET66064.1"/>
    <property type="molecule type" value="Genomic_DNA"/>
</dbReference>
<protein>
    <recommendedName>
        <fullName evidence="5">EpsG family protein</fullName>
    </recommendedName>
</protein>
<accession>A0A3R5X813</accession>
<evidence type="ECO:0000313" key="2">
    <source>
        <dbReference type="EMBL" id="TGY57977.1"/>
    </source>
</evidence>
<dbReference type="Proteomes" id="UP000310032">
    <property type="component" value="Unassembled WGS sequence"/>
</dbReference>
<feature type="transmembrane region" description="Helical" evidence="1">
    <location>
        <begin position="193"/>
        <end position="219"/>
    </location>
</feature>
<feature type="transmembrane region" description="Helical" evidence="1">
    <location>
        <begin position="226"/>
        <end position="245"/>
    </location>
</feature>
<feature type="transmembrane region" description="Helical" evidence="1">
    <location>
        <begin position="360"/>
        <end position="380"/>
    </location>
</feature>
<keyword evidence="1" id="KW-0812">Transmembrane</keyword>
<sequence length="410" mass="49160">MMYKSFFVNNSDRDRKIKYLLFFFWPFGAFIYSLRNIQSKSSRVIFFLICIAFGLCIECKNEELDMSRIADNFLSYKNMSFVELKGIIMDSINGVGFRDLYEHILYWCVNQISSNEHVFWMIASMIYAFFYLKSLSFILDDKRFKSCFMGFMIVLMFTMPQPIFSVTGLRFWTAGWLAIFCSLQIFIHNNYKYFLILLLTPFIHVTYWIYVFLVTLTFVARLSEKLLVIIFFLSYPFSYLSMSFVSDVIGMDILPTSLERVALSYMGEDHIEEFNRQGTGWFWVSEMFDIILNTYYLVMTCWIIKHKYMILERQDRYLLAFILVVYSFANFTLVVPHLGIRYLGFVEILLPLLWFRVFGLYKYKSFIYMYLIVASFYLLWKRLVMHYSNVLDFDFLYDSSIVMLIDKLLY</sequence>
<dbReference type="RefSeq" id="WP_057326616.1">
    <property type="nucleotide sequence ID" value="NZ_CP120353.1"/>
</dbReference>
<reference evidence="2 4" key="1">
    <citation type="submission" date="2019-04" db="EMBL/GenBank/DDBJ databases">
        <title>Microbes associate with the intestines of laboratory mice.</title>
        <authorList>
            <person name="Navarre W."/>
            <person name="Wong E."/>
            <person name="Huang K."/>
            <person name="Tropini C."/>
            <person name="Ng K."/>
            <person name="Yu B."/>
        </authorList>
    </citation>
    <scope>NUCLEOTIDE SEQUENCE [LARGE SCALE GENOMIC DNA]</scope>
    <source>
        <strain evidence="2 4">NM39_I3</strain>
    </source>
</reference>
<keyword evidence="1" id="KW-1133">Transmembrane helix</keyword>
<evidence type="ECO:0008006" key="5">
    <source>
        <dbReference type="Google" id="ProtNLM"/>
    </source>
</evidence>
<feature type="transmembrane region" description="Helical" evidence="1">
    <location>
        <begin position="281"/>
        <end position="304"/>
    </location>
</feature>
<dbReference type="EMBL" id="SRYM01000020">
    <property type="protein sequence ID" value="TGY57977.1"/>
    <property type="molecule type" value="Genomic_DNA"/>
</dbReference>
<feature type="transmembrane region" description="Helical" evidence="1">
    <location>
        <begin position="118"/>
        <end position="137"/>
    </location>
</feature>
<organism evidence="2 4">
    <name type="scientific">Parabacteroides distasonis</name>
    <dbReference type="NCBI Taxonomy" id="823"/>
    <lineage>
        <taxon>Bacteria</taxon>
        <taxon>Pseudomonadati</taxon>
        <taxon>Bacteroidota</taxon>
        <taxon>Bacteroidia</taxon>
        <taxon>Bacteroidales</taxon>
        <taxon>Tannerellaceae</taxon>
        <taxon>Parabacteroides</taxon>
    </lineage>
</organism>
<dbReference type="AlphaFoldDB" id="A0A3R5X813"/>
<feature type="transmembrane region" description="Helical" evidence="1">
    <location>
        <begin position="316"/>
        <end position="340"/>
    </location>
</feature>
<name>A0A3R5X813_PARDI</name>